<sequence length="589" mass="62496">MDETDLWCAPGVQREVVRNPDSLERCPAVGHALEQIGEGLDSLLRSDFASLSGGETRVVARLLDRMGRRLDAAFLAAVARLEQADAGALGDGTPCSVQVFLRTQLGVAPGRAKADVAAAAAIHGAGSGLSAGTAGSTACRPSGKLRLLGALLAAGQITKAHADTAVRTLEQLPERLKSEPVIEQAAGLLAEHAPKTTVAEIKRIADRLLRTLEADRDDHYDPESFNRRSVTLGTDQTGMVWGHYQLDPDAGAELKSILEPLSAPRPDQKDEHGNLVARDERSPSQRRADALMEAVRAGARHLGLPLSAGDAAGCGQARRDLLFELPEDPGSSKAAKLRSGRRPVRVSIVTSLQDFLKLRAVHQARGGTSAPGTTPDSACAPARSPVGGTAGASGQSPGYGPPSCEQLGGISAGTMARMLCDSTLERVVIDARGAPLDLGLSVRLASPAQRRAIAVRDQGCIFPGCDRPPSWCEAHHVVWYSRGGPTDVGNLCLLCPQHHTFIHTGAWELAMIDGIPYARPTAVSPRSLRAVPFGTVSRGDWIRNGFFDRLKAADLAARRIRIAAEPGQPVQSEATSHKEYPAHRDRTKQ</sequence>
<feature type="compositionally biased region" description="Basic and acidic residues" evidence="1">
    <location>
        <begin position="266"/>
        <end position="286"/>
    </location>
</feature>
<evidence type="ECO:0000259" key="2">
    <source>
        <dbReference type="SMART" id="SM00507"/>
    </source>
</evidence>
<feature type="region of interest" description="Disordered" evidence="1">
    <location>
        <begin position="262"/>
        <end position="286"/>
    </location>
</feature>
<dbReference type="Pfam" id="PF02720">
    <property type="entry name" value="DUF222"/>
    <property type="match status" value="1"/>
</dbReference>
<dbReference type="EMBL" id="JAKLTQ010000008">
    <property type="protein sequence ID" value="MCG2622746.1"/>
    <property type="molecule type" value="Genomic_DNA"/>
</dbReference>
<feature type="region of interest" description="Disordered" evidence="1">
    <location>
        <begin position="566"/>
        <end position="589"/>
    </location>
</feature>
<dbReference type="GO" id="GO:0004519">
    <property type="term" value="F:endonuclease activity"/>
    <property type="evidence" value="ECO:0007669"/>
    <property type="project" value="UniProtKB-KW"/>
</dbReference>
<dbReference type="Proteomes" id="UP001165368">
    <property type="component" value="Unassembled WGS sequence"/>
</dbReference>
<dbReference type="RefSeq" id="WP_237821346.1">
    <property type="nucleotide sequence ID" value="NZ_JAKLTQ010000008.1"/>
</dbReference>
<evidence type="ECO:0000313" key="4">
    <source>
        <dbReference type="Proteomes" id="UP001165368"/>
    </source>
</evidence>
<keyword evidence="3" id="KW-0255">Endonuclease</keyword>
<keyword evidence="4" id="KW-1185">Reference proteome</keyword>
<dbReference type="InterPro" id="IPR003615">
    <property type="entry name" value="HNH_nuc"/>
</dbReference>
<dbReference type="InterPro" id="IPR003870">
    <property type="entry name" value="DUF222"/>
</dbReference>
<evidence type="ECO:0000256" key="1">
    <source>
        <dbReference type="SAM" id="MobiDB-lite"/>
    </source>
</evidence>
<accession>A0ABS9L801</accession>
<keyword evidence="3" id="KW-0540">Nuclease</keyword>
<keyword evidence="3" id="KW-0378">Hydrolase</keyword>
<dbReference type="CDD" id="cd00085">
    <property type="entry name" value="HNHc"/>
    <property type="match status" value="1"/>
</dbReference>
<proteinExistence type="predicted"/>
<feature type="domain" description="HNH nuclease" evidence="2">
    <location>
        <begin position="448"/>
        <end position="500"/>
    </location>
</feature>
<feature type="compositionally biased region" description="Basic and acidic residues" evidence="1">
    <location>
        <begin position="575"/>
        <end position="589"/>
    </location>
</feature>
<protein>
    <submittedName>
        <fullName evidence="3">HNH endonuclease</fullName>
    </submittedName>
</protein>
<gene>
    <name evidence="3" type="ORF">LVY72_12620</name>
</gene>
<reference evidence="3" key="1">
    <citation type="submission" date="2022-01" db="EMBL/GenBank/DDBJ databases">
        <authorList>
            <person name="Jo J.-H."/>
            <person name="Im W.-T."/>
        </authorList>
    </citation>
    <scope>NUCLEOTIDE SEQUENCE</scope>
    <source>
        <strain evidence="3">I2-34</strain>
    </source>
</reference>
<dbReference type="SMART" id="SM00507">
    <property type="entry name" value="HNHc"/>
    <property type="match status" value="1"/>
</dbReference>
<dbReference type="Gene3D" id="1.10.30.50">
    <property type="match status" value="1"/>
</dbReference>
<evidence type="ECO:0000313" key="3">
    <source>
        <dbReference type="EMBL" id="MCG2622746.1"/>
    </source>
</evidence>
<organism evidence="3 4">
    <name type="scientific">Arthrobacter hankyongi</name>
    <dbReference type="NCBI Taxonomy" id="2904801"/>
    <lineage>
        <taxon>Bacteria</taxon>
        <taxon>Bacillati</taxon>
        <taxon>Actinomycetota</taxon>
        <taxon>Actinomycetes</taxon>
        <taxon>Micrococcales</taxon>
        <taxon>Micrococcaceae</taxon>
        <taxon>Arthrobacter</taxon>
    </lineage>
</organism>
<feature type="region of interest" description="Disordered" evidence="1">
    <location>
        <begin position="365"/>
        <end position="405"/>
    </location>
</feature>
<name>A0ABS9L801_9MICC</name>
<comment type="caution">
    <text evidence="3">The sequence shown here is derived from an EMBL/GenBank/DDBJ whole genome shotgun (WGS) entry which is preliminary data.</text>
</comment>